<dbReference type="EMBL" id="CM046111">
    <property type="protein sequence ID" value="KAI8425007.1"/>
    <property type="molecule type" value="Genomic_DNA"/>
</dbReference>
<name>A0ACC0JLH5_CHOFU</name>
<comment type="caution">
    <text evidence="1">The sequence shown here is derived from an EMBL/GenBank/DDBJ whole genome shotgun (WGS) entry which is preliminary data.</text>
</comment>
<proteinExistence type="predicted"/>
<organism evidence="1 2">
    <name type="scientific">Choristoneura fumiferana</name>
    <name type="common">Spruce budworm moth</name>
    <name type="synonym">Archips fumiferana</name>
    <dbReference type="NCBI Taxonomy" id="7141"/>
    <lineage>
        <taxon>Eukaryota</taxon>
        <taxon>Metazoa</taxon>
        <taxon>Ecdysozoa</taxon>
        <taxon>Arthropoda</taxon>
        <taxon>Hexapoda</taxon>
        <taxon>Insecta</taxon>
        <taxon>Pterygota</taxon>
        <taxon>Neoptera</taxon>
        <taxon>Endopterygota</taxon>
        <taxon>Lepidoptera</taxon>
        <taxon>Glossata</taxon>
        <taxon>Ditrysia</taxon>
        <taxon>Tortricoidea</taxon>
        <taxon>Tortricidae</taxon>
        <taxon>Tortricinae</taxon>
        <taxon>Choristoneura</taxon>
    </lineage>
</organism>
<dbReference type="Proteomes" id="UP001064048">
    <property type="component" value="Chromosome 11"/>
</dbReference>
<reference evidence="1 2" key="1">
    <citation type="journal article" date="2022" name="Genome Biol. Evol.">
        <title>The Spruce Budworm Genome: Reconstructing the Evolutionary History of Antifreeze Proteins.</title>
        <authorList>
            <person name="Beliveau C."/>
            <person name="Gagne P."/>
            <person name="Picq S."/>
            <person name="Vernygora O."/>
            <person name="Keeling C.I."/>
            <person name="Pinkney K."/>
            <person name="Doucet D."/>
            <person name="Wen F."/>
            <person name="Johnston J.S."/>
            <person name="Maaroufi H."/>
            <person name="Boyle B."/>
            <person name="Laroche J."/>
            <person name="Dewar K."/>
            <person name="Juretic N."/>
            <person name="Blackburn G."/>
            <person name="Nisole A."/>
            <person name="Brunet B."/>
            <person name="Brandao M."/>
            <person name="Lumley L."/>
            <person name="Duan J."/>
            <person name="Quan G."/>
            <person name="Lucarotti C.J."/>
            <person name="Roe A.D."/>
            <person name="Sperling F.A.H."/>
            <person name="Levesque R.C."/>
            <person name="Cusson M."/>
        </authorList>
    </citation>
    <scope>NUCLEOTIDE SEQUENCE [LARGE SCALE GENOMIC DNA]</scope>
    <source>
        <strain evidence="1">Glfc:IPQL:Cfum</strain>
    </source>
</reference>
<keyword evidence="2" id="KW-1185">Reference proteome</keyword>
<protein>
    <submittedName>
        <fullName evidence="1">Uncharacterized protein</fullName>
    </submittedName>
</protein>
<accession>A0ACC0JLH5</accession>
<evidence type="ECO:0000313" key="1">
    <source>
        <dbReference type="EMBL" id="KAI8425007.1"/>
    </source>
</evidence>
<sequence>MEMANSGGVNPAQSDTVRAELYVDSETAGIQREQPPPYTEQPPCTIIRETVIIQPPLKDSPLFYPCPRCRKRVLTKVLVSSLLSSCPSIHNTHLQKDRALLSGL</sequence>
<gene>
    <name evidence="1" type="ORF">MSG28_006894</name>
</gene>
<evidence type="ECO:0000313" key="2">
    <source>
        <dbReference type="Proteomes" id="UP001064048"/>
    </source>
</evidence>